<sequence>EFALTLDAAKKYPPDVLAMAYVKAVKYRGGKYSSWKYLDKILKEKMEKKSHGKERGPP</sequence>
<reference evidence="1" key="1">
    <citation type="journal article" date="2014" name="Front. Microbiol.">
        <title>High frequency of phylogenetically diverse reductive dehalogenase-homologous genes in deep subseafloor sedimentary metagenomes.</title>
        <authorList>
            <person name="Kawai M."/>
            <person name="Futagami T."/>
            <person name="Toyoda A."/>
            <person name="Takaki Y."/>
            <person name="Nishi S."/>
            <person name="Hori S."/>
            <person name="Arai W."/>
            <person name="Tsubouchi T."/>
            <person name="Morono Y."/>
            <person name="Uchiyama I."/>
            <person name="Ito T."/>
            <person name="Fujiyama A."/>
            <person name="Inagaki F."/>
            <person name="Takami H."/>
        </authorList>
    </citation>
    <scope>NUCLEOTIDE SEQUENCE</scope>
    <source>
        <strain evidence="1">Expedition CK06-06</strain>
    </source>
</reference>
<evidence type="ECO:0000313" key="1">
    <source>
        <dbReference type="EMBL" id="GAI25661.1"/>
    </source>
</evidence>
<dbReference type="EMBL" id="BARV01016326">
    <property type="protein sequence ID" value="GAI25661.1"/>
    <property type="molecule type" value="Genomic_DNA"/>
</dbReference>
<gene>
    <name evidence="1" type="ORF">S06H3_28036</name>
</gene>
<organism evidence="1">
    <name type="scientific">marine sediment metagenome</name>
    <dbReference type="NCBI Taxonomy" id="412755"/>
    <lineage>
        <taxon>unclassified sequences</taxon>
        <taxon>metagenomes</taxon>
        <taxon>ecological metagenomes</taxon>
    </lineage>
</organism>
<feature type="non-terminal residue" evidence="1">
    <location>
        <position position="1"/>
    </location>
</feature>
<protein>
    <submittedName>
        <fullName evidence="1">Uncharacterized protein</fullName>
    </submittedName>
</protein>
<proteinExistence type="predicted"/>
<name>X1N5Z9_9ZZZZ</name>
<comment type="caution">
    <text evidence="1">The sequence shown here is derived from an EMBL/GenBank/DDBJ whole genome shotgun (WGS) entry which is preliminary data.</text>
</comment>
<accession>X1N5Z9</accession>
<dbReference type="AlphaFoldDB" id="X1N5Z9"/>